<accession>A0A6M5YG18</accession>
<evidence type="ECO:0000313" key="2">
    <source>
        <dbReference type="EMBL" id="QJW92236.1"/>
    </source>
</evidence>
<evidence type="ECO:0000256" key="1">
    <source>
        <dbReference type="SAM" id="Phobius"/>
    </source>
</evidence>
<keyword evidence="1" id="KW-0472">Membrane</keyword>
<feature type="transmembrane region" description="Helical" evidence="1">
    <location>
        <begin position="115"/>
        <end position="136"/>
    </location>
</feature>
<keyword evidence="3" id="KW-1185">Reference proteome</keyword>
<dbReference type="AlphaFoldDB" id="A0A6M5YG18"/>
<feature type="transmembrane region" description="Helical" evidence="1">
    <location>
        <begin position="157"/>
        <end position="177"/>
    </location>
</feature>
<reference evidence="2 3" key="1">
    <citation type="submission" date="2020-05" db="EMBL/GenBank/DDBJ databases">
        <title>Genome sequencing of Spirosoma sp. TS118.</title>
        <authorList>
            <person name="Lee J.-H."/>
            <person name="Jeong S."/>
            <person name="Zhao L."/>
            <person name="Jung J.-H."/>
            <person name="Kim M.-K."/>
            <person name="Lim S."/>
        </authorList>
    </citation>
    <scope>NUCLEOTIDE SEQUENCE [LARGE SCALE GENOMIC DNA]</scope>
    <source>
        <strain evidence="2 3">TS118</strain>
    </source>
</reference>
<organism evidence="2 3">
    <name type="scientific">Spirosoma taeanense</name>
    <dbReference type="NCBI Taxonomy" id="2735870"/>
    <lineage>
        <taxon>Bacteria</taxon>
        <taxon>Pseudomonadati</taxon>
        <taxon>Bacteroidota</taxon>
        <taxon>Cytophagia</taxon>
        <taxon>Cytophagales</taxon>
        <taxon>Cytophagaceae</taxon>
        <taxon>Spirosoma</taxon>
    </lineage>
</organism>
<gene>
    <name evidence="2" type="ORF">HNV11_06305</name>
</gene>
<evidence type="ECO:0000313" key="3">
    <source>
        <dbReference type="Proteomes" id="UP000502756"/>
    </source>
</evidence>
<dbReference type="KEGG" id="stae:HNV11_06305"/>
<dbReference type="EMBL" id="CP053435">
    <property type="protein sequence ID" value="QJW92236.1"/>
    <property type="molecule type" value="Genomic_DNA"/>
</dbReference>
<dbReference type="Proteomes" id="UP000502756">
    <property type="component" value="Chromosome"/>
</dbReference>
<proteinExistence type="predicted"/>
<name>A0A6M5YG18_9BACT</name>
<keyword evidence="1" id="KW-1133">Transmembrane helix</keyword>
<sequence>MQKQAGNYQVLVSINPPDVVPGTARVTVYVERGRVGNVEARAVYFNAGDEASPSPDRLIAAAGQPNNLSGDIWLMDIGSASIEIFLNGPDGKAKLIVPVMSVATAQRTMPVGTGALLAGLGVLLVVMLITIIGVSVTQAKLNPGQAIPAAYRIRQRLSMALTALVLLGILTAGRFWWESREKRYQSINLYRQLDVNSTVKTVGVKPQLLIEVDTASLARNNRPLSFIVPDHGKLMHTFLVRFPQLDAFAHLHPIRHDTLHYQTALPPLPPGQYRLYTDVVYQNGFAETLTDTVTLRGSELQSYIASDRDDSWLVDPNTTKQPLRLDGSMASCGKPGAYVRLSDGSTMIWTDKPTDVLETDQLYQLQFAVADAEGRPAPLEPYLGMSGHAALVREDGQVYMHLHPVGTYSMAAETSLVRRIADTARTYQYPNAQFFRDSIDRALKSLNDLTGDEYNQRLGATMPGMVHEKDGNRHLNMVAFPYQFPSAGRYRIWVQVKRNGRVLTGAFETQVRAAWQ</sequence>
<protein>
    <submittedName>
        <fullName evidence="2">Uncharacterized protein</fullName>
    </submittedName>
</protein>
<keyword evidence="1" id="KW-0812">Transmembrane</keyword>